<keyword evidence="6" id="KW-1185">Reference proteome</keyword>
<dbReference type="Gene3D" id="3.40.5.30">
    <property type="entry name" value="(Trans)glycosidases - domain 2"/>
    <property type="match status" value="1"/>
</dbReference>
<dbReference type="GO" id="GO:0005576">
    <property type="term" value="C:extracellular region"/>
    <property type="evidence" value="ECO:0007669"/>
    <property type="project" value="TreeGrafter"/>
</dbReference>
<evidence type="ECO:0000259" key="4">
    <source>
        <dbReference type="PROSITE" id="PS51910"/>
    </source>
</evidence>
<gene>
    <name evidence="5" type="ORF">HNR50_003553</name>
</gene>
<feature type="signal peptide" evidence="3">
    <location>
        <begin position="1"/>
        <end position="19"/>
    </location>
</feature>
<dbReference type="InterPro" id="IPR017853">
    <property type="entry name" value="GH"/>
</dbReference>
<dbReference type="GO" id="GO:0008843">
    <property type="term" value="F:endochitinase activity"/>
    <property type="evidence" value="ECO:0007669"/>
    <property type="project" value="UniProtKB-EC"/>
</dbReference>
<organism evidence="5 6">
    <name type="scientific">Spirochaeta isovalerica</name>
    <dbReference type="NCBI Taxonomy" id="150"/>
    <lineage>
        <taxon>Bacteria</taxon>
        <taxon>Pseudomonadati</taxon>
        <taxon>Spirochaetota</taxon>
        <taxon>Spirochaetia</taxon>
        <taxon>Spirochaetales</taxon>
        <taxon>Spirochaetaceae</taxon>
        <taxon>Spirochaeta</taxon>
    </lineage>
</organism>
<accession>A0A841RHU1</accession>
<dbReference type="PANTHER" id="PTHR11177">
    <property type="entry name" value="CHITINASE"/>
    <property type="match status" value="1"/>
</dbReference>
<evidence type="ECO:0000256" key="3">
    <source>
        <dbReference type="SAM" id="SignalP"/>
    </source>
</evidence>
<dbReference type="GO" id="GO:0005975">
    <property type="term" value="P:carbohydrate metabolic process"/>
    <property type="evidence" value="ECO:0007669"/>
    <property type="project" value="InterPro"/>
</dbReference>
<dbReference type="Proteomes" id="UP000587760">
    <property type="component" value="Unassembled WGS sequence"/>
</dbReference>
<reference evidence="5 6" key="1">
    <citation type="submission" date="2020-08" db="EMBL/GenBank/DDBJ databases">
        <title>Genomic Encyclopedia of Type Strains, Phase IV (KMG-IV): sequencing the most valuable type-strain genomes for metagenomic binning, comparative biology and taxonomic classification.</title>
        <authorList>
            <person name="Goeker M."/>
        </authorList>
    </citation>
    <scope>NUCLEOTIDE SEQUENCE [LARGE SCALE GENOMIC DNA]</scope>
    <source>
        <strain evidence="5 6">DSM 2461</strain>
    </source>
</reference>
<name>A0A841RHU1_9SPIO</name>
<evidence type="ECO:0000313" key="5">
    <source>
        <dbReference type="EMBL" id="MBB6481872.1"/>
    </source>
</evidence>
<feature type="chain" id="PRO_5032829289" description="chitinase" evidence="3">
    <location>
        <begin position="20"/>
        <end position="350"/>
    </location>
</feature>
<evidence type="ECO:0000256" key="1">
    <source>
        <dbReference type="ARBA" id="ARBA00000822"/>
    </source>
</evidence>
<protein>
    <recommendedName>
        <fullName evidence="2">chitinase</fullName>
        <ecNumber evidence="2">3.2.1.14</ecNumber>
    </recommendedName>
</protein>
<dbReference type="InterPro" id="IPR001223">
    <property type="entry name" value="Glyco_hydro18_cat"/>
</dbReference>
<dbReference type="PROSITE" id="PS51910">
    <property type="entry name" value="GH18_2"/>
    <property type="match status" value="1"/>
</dbReference>
<evidence type="ECO:0000313" key="6">
    <source>
        <dbReference type="Proteomes" id="UP000587760"/>
    </source>
</evidence>
<feature type="domain" description="GH18" evidence="4">
    <location>
        <begin position="63"/>
        <end position="350"/>
    </location>
</feature>
<dbReference type="InterPro" id="IPR011583">
    <property type="entry name" value="Chitinase_II/V-like_cat"/>
</dbReference>
<keyword evidence="3" id="KW-0732">Signal</keyword>
<dbReference type="InterPro" id="IPR050314">
    <property type="entry name" value="Glycosyl_Hydrlase_18"/>
</dbReference>
<dbReference type="GO" id="GO:0006032">
    <property type="term" value="P:chitin catabolic process"/>
    <property type="evidence" value="ECO:0007669"/>
    <property type="project" value="TreeGrafter"/>
</dbReference>
<comment type="caution">
    <text evidence="5">The sequence shown here is derived from an EMBL/GenBank/DDBJ whole genome shotgun (WGS) entry which is preliminary data.</text>
</comment>
<comment type="catalytic activity">
    <reaction evidence="1">
        <text>Random endo-hydrolysis of N-acetyl-beta-D-glucosaminide (1-&gt;4)-beta-linkages in chitin and chitodextrins.</text>
        <dbReference type="EC" id="3.2.1.14"/>
    </reaction>
</comment>
<dbReference type="SMART" id="SM00636">
    <property type="entry name" value="Glyco_18"/>
    <property type="match status" value="1"/>
</dbReference>
<dbReference type="EMBL" id="JACHGJ010000008">
    <property type="protein sequence ID" value="MBB6481872.1"/>
    <property type="molecule type" value="Genomic_DNA"/>
</dbReference>
<dbReference type="GO" id="GO:0008061">
    <property type="term" value="F:chitin binding"/>
    <property type="evidence" value="ECO:0007669"/>
    <property type="project" value="InterPro"/>
</dbReference>
<dbReference type="RefSeq" id="WP_184748108.1">
    <property type="nucleotide sequence ID" value="NZ_JACHGJ010000008.1"/>
</dbReference>
<proteinExistence type="predicted"/>
<dbReference type="PANTHER" id="PTHR11177:SF317">
    <property type="entry name" value="CHITINASE 12-RELATED"/>
    <property type="match status" value="1"/>
</dbReference>
<dbReference type="SUPFAM" id="SSF51445">
    <property type="entry name" value="(Trans)glycosidases"/>
    <property type="match status" value="1"/>
</dbReference>
<evidence type="ECO:0000256" key="2">
    <source>
        <dbReference type="ARBA" id="ARBA00012729"/>
    </source>
</evidence>
<dbReference type="Gene3D" id="3.20.20.80">
    <property type="entry name" value="Glycosidases"/>
    <property type="match status" value="1"/>
</dbReference>
<dbReference type="AlphaFoldDB" id="A0A841RHU1"/>
<sequence length="350" mass="39601">MKRSLFIAALFFAFSTLFANTLQITGYLPSYRLESAVRAVGSPVLDLSGFSPDYTAPRYISQSNLEFAYTSFPEGYLYESIESWYGNNVDRLIYFSVIPNSDGTLDRINVDQRDLNRLNNIKHLYGTELILALSGNSVNFVAVSEDDDTRKKFLEELLDYALAEGFSGIDFDWEYPKDEEQLTLFEKLIDDAALLMSPQGLSISAAVSRFKPLSEDVLAKLDRINLMAYDNFGRHSTYESAVEASEYLQIKYNVEPGKINLGIPFYGRIFSGLDPQYWSRTKIYRQLVEEFTLSPSQDEAGGIYFNGIDTVKRKTAYALEQGLGGIMIWELGQDSIGSRSLLKAIREEIK</sequence>
<dbReference type="EC" id="3.2.1.14" evidence="2"/>
<dbReference type="Pfam" id="PF00704">
    <property type="entry name" value="Glyco_hydro_18"/>
    <property type="match status" value="1"/>
</dbReference>